<feature type="domain" description="Chorismate-utilising enzyme C-terminal" evidence="1">
    <location>
        <begin position="242"/>
        <end position="495"/>
    </location>
</feature>
<dbReference type="PANTHER" id="PTHR11236">
    <property type="entry name" value="AMINOBENZOATE/ANTHRANILATE SYNTHASE"/>
    <property type="match status" value="1"/>
</dbReference>
<gene>
    <name evidence="3" type="primary">pabB</name>
    <name evidence="3" type="ORF">PAESOLCIP111_05970</name>
</gene>
<keyword evidence="4" id="KW-1185">Reference proteome</keyword>
<evidence type="ECO:0000259" key="1">
    <source>
        <dbReference type="Pfam" id="PF00425"/>
    </source>
</evidence>
<evidence type="ECO:0000259" key="2">
    <source>
        <dbReference type="Pfam" id="PF04715"/>
    </source>
</evidence>
<dbReference type="EMBL" id="CAJVAS010000051">
    <property type="protein sequence ID" value="CAG7649910.1"/>
    <property type="molecule type" value="Genomic_DNA"/>
</dbReference>
<dbReference type="Proteomes" id="UP000693672">
    <property type="component" value="Unassembled WGS sequence"/>
</dbReference>
<dbReference type="Pfam" id="PF00425">
    <property type="entry name" value="Chorismate_bind"/>
    <property type="match status" value="1"/>
</dbReference>
<keyword evidence="3" id="KW-0808">Transferase</keyword>
<dbReference type="GO" id="GO:0000162">
    <property type="term" value="P:L-tryptophan biosynthetic process"/>
    <property type="evidence" value="ECO:0007669"/>
    <property type="project" value="TreeGrafter"/>
</dbReference>
<reference evidence="3" key="1">
    <citation type="submission" date="2021-06" db="EMBL/GenBank/DDBJ databases">
        <authorList>
            <person name="Criscuolo A."/>
        </authorList>
    </citation>
    <scope>NUCLEOTIDE SEQUENCE</scope>
    <source>
        <strain evidence="3">CIP111600</strain>
    </source>
</reference>
<name>A0A916NSK2_9BACL</name>
<protein>
    <submittedName>
        <fullName evidence="3">Aminodeoxychorismate synthase component 1</fullName>
        <ecNumber evidence="3">2.6.1.85</ecNumber>
    </submittedName>
</protein>
<evidence type="ECO:0000313" key="4">
    <source>
        <dbReference type="Proteomes" id="UP000693672"/>
    </source>
</evidence>
<feature type="domain" description="Anthranilate synthase component I N-terminal" evidence="2">
    <location>
        <begin position="43"/>
        <end position="164"/>
    </location>
</feature>
<dbReference type="EC" id="2.6.1.85" evidence="3"/>
<dbReference type="InterPro" id="IPR006805">
    <property type="entry name" value="Anth_synth_I_N"/>
</dbReference>
<keyword evidence="3" id="KW-0032">Aminotransferase</keyword>
<dbReference type="PANTHER" id="PTHR11236:SF41">
    <property type="entry name" value="AMINODEOXYCHORISMATE SYNTHASE COMPONENT 1"/>
    <property type="match status" value="1"/>
</dbReference>
<dbReference type="GO" id="GO:0046820">
    <property type="term" value="F:4-amino-4-deoxychorismate synthase activity"/>
    <property type="evidence" value="ECO:0007669"/>
    <property type="project" value="UniProtKB-EC"/>
</dbReference>
<comment type="caution">
    <text evidence="3">The sequence shown here is derived from an EMBL/GenBank/DDBJ whole genome shotgun (WGS) entry which is preliminary data.</text>
</comment>
<dbReference type="AlphaFoldDB" id="A0A916NSK2"/>
<dbReference type="RefSeq" id="WP_218095653.1">
    <property type="nucleotide sequence ID" value="NZ_CAJVAS010000051.1"/>
</dbReference>
<dbReference type="Pfam" id="PF04715">
    <property type="entry name" value="Anth_synt_I_N"/>
    <property type="match status" value="1"/>
</dbReference>
<accession>A0A916NSK2</accession>
<organism evidence="3 4">
    <name type="scientific">Paenibacillus solanacearum</name>
    <dbReference type="NCBI Taxonomy" id="2048548"/>
    <lineage>
        <taxon>Bacteria</taxon>
        <taxon>Bacillati</taxon>
        <taxon>Bacillota</taxon>
        <taxon>Bacilli</taxon>
        <taxon>Bacillales</taxon>
        <taxon>Paenibacillaceae</taxon>
        <taxon>Paenibacillus</taxon>
    </lineage>
</organism>
<evidence type="ECO:0000313" key="3">
    <source>
        <dbReference type="EMBL" id="CAG7649910.1"/>
    </source>
</evidence>
<dbReference type="InterPro" id="IPR019999">
    <property type="entry name" value="Anth_synth_I-like"/>
</dbReference>
<sequence length="518" mass="58222">MILTSLEQWLHWAGEFTALPYVVSWPLQEDRPLMWEQAWREAAPESFVLESGKGGRYTFIGLAPVSTIRGVGEQAVVTGGEAEREEWSGKPLQLVKRWMAPYRSPKVDGAPKWIGGCVGFWGYDVIRSIERIPVQARADLNVPDYAFMRMEELWIIDHAEKMLYCAVHSVITPDTPPSMLKIRYEDAAAAANRMKSVWDRIVSTGAGELTKRRLERMKEAIREDKLQIDIESIEGITADFEREQYIEAVRKIQSYIGAGDVFQVNLSVRQHKSLKETPETIYEWLRLVNPSPYMGLLRFADFQLVSGSPELLVQVEDAEVRTRPIAGTRPRGANAEEDQRLASELISNEKERAEHIMLVDLERNDLGRISTYGTVKVKDFMVIEYYSHVMHIVSQVEGKLAEGRDAFDVIAATFPGGTITGAPKIRTMEIIEELEPVRRGPYTGSIGWIDYNGDTEFNIIIRTLVVTDGVGYVQAGAGIVIDSVPEKEYTESINKAKAMWKAIQYSEQSGAAAGGRSV</sequence>
<dbReference type="InterPro" id="IPR015890">
    <property type="entry name" value="Chorismate_C"/>
</dbReference>
<proteinExistence type="predicted"/>